<protein>
    <submittedName>
        <fullName evidence="1">OLC1v1030202C1</fullName>
    </submittedName>
</protein>
<dbReference type="AlphaFoldDB" id="A0AAV1CIY5"/>
<proteinExistence type="predicted"/>
<dbReference type="EMBL" id="OX459119">
    <property type="protein sequence ID" value="CAI9094457.1"/>
    <property type="molecule type" value="Genomic_DNA"/>
</dbReference>
<dbReference type="PANTHER" id="PTHR48040:SF20">
    <property type="entry name" value="PLEIOTROPIC DRUG RESISTANCE PROTEIN 1"/>
    <property type="match status" value="1"/>
</dbReference>
<accession>A0AAV1CIY5</accession>
<name>A0AAV1CIY5_OLDCO</name>
<keyword evidence="2" id="KW-1185">Reference proteome</keyword>
<gene>
    <name evidence="1" type="ORF">OLC1_LOCUS5617</name>
</gene>
<sequence length="111" mass="12835">MESSDAIRLGSFRFSNSNVWANTSTEVFSKSSRDDQDDEEALKWATIERLPTYLRIRTGVLIPEEDGPPREVDVKHLGPAERKHILNRVLHEGEDNEEFLLKLKQRIAREC</sequence>
<reference evidence="1" key="1">
    <citation type="submission" date="2023-03" db="EMBL/GenBank/DDBJ databases">
        <authorList>
            <person name="Julca I."/>
        </authorList>
    </citation>
    <scope>NUCLEOTIDE SEQUENCE</scope>
</reference>
<evidence type="ECO:0000313" key="1">
    <source>
        <dbReference type="EMBL" id="CAI9094457.1"/>
    </source>
</evidence>
<dbReference type="Proteomes" id="UP001161247">
    <property type="component" value="Chromosome 2"/>
</dbReference>
<organism evidence="1 2">
    <name type="scientific">Oldenlandia corymbosa var. corymbosa</name>
    <dbReference type="NCBI Taxonomy" id="529605"/>
    <lineage>
        <taxon>Eukaryota</taxon>
        <taxon>Viridiplantae</taxon>
        <taxon>Streptophyta</taxon>
        <taxon>Embryophyta</taxon>
        <taxon>Tracheophyta</taxon>
        <taxon>Spermatophyta</taxon>
        <taxon>Magnoliopsida</taxon>
        <taxon>eudicotyledons</taxon>
        <taxon>Gunneridae</taxon>
        <taxon>Pentapetalae</taxon>
        <taxon>asterids</taxon>
        <taxon>lamiids</taxon>
        <taxon>Gentianales</taxon>
        <taxon>Rubiaceae</taxon>
        <taxon>Rubioideae</taxon>
        <taxon>Spermacoceae</taxon>
        <taxon>Hedyotis-Oldenlandia complex</taxon>
        <taxon>Oldenlandia</taxon>
    </lineage>
</organism>
<evidence type="ECO:0000313" key="2">
    <source>
        <dbReference type="Proteomes" id="UP001161247"/>
    </source>
</evidence>
<dbReference type="PANTHER" id="PTHR48040">
    <property type="entry name" value="PLEIOTROPIC DRUG RESISTANCE PROTEIN 1-LIKE ISOFORM X1"/>
    <property type="match status" value="1"/>
</dbReference>